<dbReference type="SUPFAM" id="SSF55073">
    <property type="entry name" value="Nucleotide cyclase"/>
    <property type="match status" value="1"/>
</dbReference>
<comment type="caution">
    <text evidence="7">The sequence shown here is derived from an EMBL/GenBank/DDBJ whole genome shotgun (WGS) entry which is preliminary data.</text>
</comment>
<dbReference type="Pfam" id="PF00990">
    <property type="entry name" value="GGDEF"/>
    <property type="match status" value="1"/>
</dbReference>
<sequence length="283" mass="30923">MLQSVTKPPLPGRLYQIVYLALTPLVLAALWLGLWSFSYWLYALPLVAFAIFPGAIAAGLLAIILPAAVIITQWHVLLPDRHQMLAALSLATLLAMILVFMREYKSRQLLPLRRTDELTQAASREFLSADLHKEIQRSEREGSNLSVAILGLDGAPGEAVPEEDILAILPRIGHYLHGKLRDFDTYYRTGNLEFLIILPGMNTAEATQTISALRPGLDQLMTNQGLNMTSSSGVAGLNIGDDAESLQQNAVKALRRAQQKSADRSQALSHDAHPDNGSTGARP</sequence>
<protein>
    <recommendedName>
        <fullName evidence="1">diguanylate cyclase</fullName>
        <ecNumber evidence="1">2.7.7.65</ecNumber>
    </recommendedName>
</protein>
<evidence type="ECO:0000259" key="5">
    <source>
        <dbReference type="PROSITE" id="PS50887"/>
    </source>
</evidence>
<evidence type="ECO:0000256" key="3">
    <source>
        <dbReference type="SAM" id="MobiDB-lite"/>
    </source>
</evidence>
<feature type="transmembrane region" description="Helical" evidence="4">
    <location>
        <begin position="14"/>
        <end position="34"/>
    </location>
</feature>
<dbReference type="GO" id="GO:0052621">
    <property type="term" value="F:diguanylate cyclase activity"/>
    <property type="evidence" value="ECO:0007669"/>
    <property type="project" value="UniProtKB-EC"/>
</dbReference>
<name>A0A2S6G826_9GAMM</name>
<evidence type="ECO:0000256" key="1">
    <source>
        <dbReference type="ARBA" id="ARBA00012528"/>
    </source>
</evidence>
<evidence type="ECO:0000313" key="9">
    <source>
        <dbReference type="Proteomes" id="UP000239648"/>
    </source>
</evidence>
<dbReference type="NCBIfam" id="TIGR00254">
    <property type="entry name" value="GGDEF"/>
    <property type="match status" value="1"/>
</dbReference>
<feature type="domain" description="GGDEF" evidence="5">
    <location>
        <begin position="143"/>
        <end position="272"/>
    </location>
</feature>
<dbReference type="PROSITE" id="PS50887">
    <property type="entry name" value="GGDEF"/>
    <property type="match status" value="1"/>
</dbReference>
<reference evidence="7 8" key="2">
    <citation type="submission" date="2018-02" db="EMBL/GenBank/DDBJ databases">
        <title>Subsurface microbial communities from deep shales in Ohio and West Virginia, USA.</title>
        <authorList>
            <person name="Wrighton K."/>
        </authorList>
    </citation>
    <scope>NUCLEOTIDE SEQUENCE [LARGE SCALE GENOMIC DNA]</scope>
    <source>
        <strain evidence="7 8">UTICA-S1B9</strain>
    </source>
</reference>
<dbReference type="SMART" id="SM00267">
    <property type="entry name" value="GGDEF"/>
    <property type="match status" value="1"/>
</dbReference>
<organism evidence="7 8">
    <name type="scientific">Marinobacter persicus</name>
    <dbReference type="NCBI Taxonomy" id="930118"/>
    <lineage>
        <taxon>Bacteria</taxon>
        <taxon>Pseudomonadati</taxon>
        <taxon>Pseudomonadota</taxon>
        <taxon>Gammaproteobacteria</taxon>
        <taxon>Pseudomonadales</taxon>
        <taxon>Marinobacteraceae</taxon>
        <taxon>Marinobacter</taxon>
    </lineage>
</organism>
<dbReference type="OrthoDB" id="6358728at2"/>
<accession>A0A2S6G826</accession>
<comment type="catalytic activity">
    <reaction evidence="2">
        <text>2 GTP = 3',3'-c-di-GMP + 2 diphosphate</text>
        <dbReference type="Rhea" id="RHEA:24898"/>
        <dbReference type="ChEBI" id="CHEBI:33019"/>
        <dbReference type="ChEBI" id="CHEBI:37565"/>
        <dbReference type="ChEBI" id="CHEBI:58805"/>
        <dbReference type="EC" id="2.7.7.65"/>
    </reaction>
</comment>
<feature type="transmembrane region" description="Helical" evidence="4">
    <location>
        <begin position="83"/>
        <end position="101"/>
    </location>
</feature>
<dbReference type="InterPro" id="IPR043128">
    <property type="entry name" value="Rev_trsase/Diguanyl_cyclase"/>
</dbReference>
<dbReference type="RefSeq" id="WP_104415580.1">
    <property type="nucleotide sequence ID" value="NZ_PTIT01000006.1"/>
</dbReference>
<dbReference type="InterPro" id="IPR050469">
    <property type="entry name" value="Diguanylate_Cyclase"/>
</dbReference>
<dbReference type="EC" id="2.7.7.65" evidence="1"/>
<evidence type="ECO:0000313" key="7">
    <source>
        <dbReference type="EMBL" id="PPK55298.1"/>
    </source>
</evidence>
<dbReference type="InterPro" id="IPR000160">
    <property type="entry name" value="GGDEF_dom"/>
</dbReference>
<proteinExistence type="predicted"/>
<evidence type="ECO:0000256" key="2">
    <source>
        <dbReference type="ARBA" id="ARBA00034247"/>
    </source>
</evidence>
<dbReference type="EMBL" id="PTIT01000006">
    <property type="protein sequence ID" value="PPK52322.1"/>
    <property type="molecule type" value="Genomic_DNA"/>
</dbReference>
<dbReference type="Proteomes" id="UP000239648">
    <property type="component" value="Unassembled WGS sequence"/>
</dbReference>
<dbReference type="PANTHER" id="PTHR45138">
    <property type="entry name" value="REGULATORY COMPONENTS OF SENSORY TRANSDUCTION SYSTEM"/>
    <property type="match status" value="1"/>
</dbReference>
<dbReference type="EMBL" id="PTIU01000006">
    <property type="protein sequence ID" value="PPK55298.1"/>
    <property type="molecule type" value="Genomic_DNA"/>
</dbReference>
<reference evidence="6 9" key="1">
    <citation type="submission" date="2018-02" db="EMBL/GenBank/DDBJ databases">
        <title>Deep subsurface shale carbon reservoir microbial communities from Ohio and West Virginia, USA.</title>
        <authorList>
            <person name="Wrighton K."/>
        </authorList>
    </citation>
    <scope>NUCLEOTIDE SEQUENCE [LARGE SCALE GENOMIC DNA]</scope>
    <source>
        <strain evidence="6 9">UTICA-S1B6</strain>
    </source>
</reference>
<keyword evidence="4" id="KW-1133">Transmembrane helix</keyword>
<dbReference type="Gene3D" id="3.30.70.270">
    <property type="match status" value="1"/>
</dbReference>
<gene>
    <name evidence="7" type="ORF">B0H24_100659</name>
    <name evidence="6" type="ORF">BY455_10659</name>
</gene>
<dbReference type="AlphaFoldDB" id="A0A2S6G826"/>
<dbReference type="Proteomes" id="UP000239446">
    <property type="component" value="Unassembled WGS sequence"/>
</dbReference>
<keyword evidence="4" id="KW-0812">Transmembrane</keyword>
<evidence type="ECO:0000313" key="8">
    <source>
        <dbReference type="Proteomes" id="UP000239446"/>
    </source>
</evidence>
<keyword evidence="9" id="KW-1185">Reference proteome</keyword>
<evidence type="ECO:0000256" key="4">
    <source>
        <dbReference type="SAM" id="Phobius"/>
    </source>
</evidence>
<keyword evidence="4" id="KW-0472">Membrane</keyword>
<feature type="region of interest" description="Disordered" evidence="3">
    <location>
        <begin position="249"/>
        <end position="283"/>
    </location>
</feature>
<evidence type="ECO:0000313" key="6">
    <source>
        <dbReference type="EMBL" id="PPK52322.1"/>
    </source>
</evidence>
<dbReference type="PANTHER" id="PTHR45138:SF9">
    <property type="entry name" value="DIGUANYLATE CYCLASE DGCM-RELATED"/>
    <property type="match status" value="1"/>
</dbReference>
<feature type="transmembrane region" description="Helical" evidence="4">
    <location>
        <begin position="46"/>
        <end position="71"/>
    </location>
</feature>
<dbReference type="InterPro" id="IPR029787">
    <property type="entry name" value="Nucleotide_cyclase"/>
</dbReference>